<dbReference type="Proteomes" id="UP000813461">
    <property type="component" value="Unassembled WGS sequence"/>
</dbReference>
<accession>A0A8K0R5B1</accession>
<dbReference type="CDD" id="cd10747">
    <property type="entry name" value="DnaJ_C"/>
    <property type="match status" value="1"/>
</dbReference>
<keyword evidence="1" id="KW-0143">Chaperone</keyword>
<proteinExistence type="predicted"/>
<evidence type="ECO:0000256" key="2">
    <source>
        <dbReference type="SAM" id="MobiDB-lite"/>
    </source>
</evidence>
<dbReference type="GO" id="GO:0006457">
    <property type="term" value="P:protein folding"/>
    <property type="evidence" value="ECO:0007669"/>
    <property type="project" value="InterPro"/>
</dbReference>
<comment type="caution">
    <text evidence="5">The sequence shown here is derived from an EMBL/GenBank/DDBJ whole genome shotgun (WGS) entry which is preliminary data.</text>
</comment>
<sequence length="953" mass="106552">MNRRRRLTVRDYTVGWICAIPVELAAAQQMLDEWHEEIPWPGNTDPSLYSLGRVGIHNVVITCLPAGNTGTNSAATVATRMKARFTEIKFGLMVGIGGGVPSVEFDIRLGDVVVSQPYQQHGGVVQYDFGKSGPGGDTTRTGWLNAPPPALLSAIVEQRARHIRQQSELLVHLARFKQLPEFNHEAAGPDVLFEATYEHVGGPTCELCANGSKVWRPGRSRPGVGLHYGTIASGNQVMKDGVKRDQISGALGGVMCFEMEAAGLMNSELPSLVVRGICDYADSHKNKRWQPYAAATAAACAKEILSIIPGVPRASTGFSISGNETGQTRIKTKLYQLLQELELGYRFPAEFARNLKSDLLDDNITEVDIEENKDLIDEWLKNTEEVGSTDGQSQAGMYASDSGEEGPHDQRAQTYHTLSSKDERKIPRPHSRQAYAETVENDSGDDLSEDSDHFSDAATEVPDHYSKETHPKNRSPSPLPRAPSDVPETKRRAPYVNDGVPRLAANEDEKTGKASRTRRHRSSSREIPKPRKDRHRVPKPSYDTDTRRNELLERHGGNPFDSPYNYRRTREPPRETPEYVPIYEDNISSRRPRERPRDTPGYVPIYEENVPSRRPRERPRDTPEYVPIYEEDLPSLRQRRARDDGHNESKHDLYTRDDYPYVGPWLRDPNLPHMAWDPYAGRYYDPYARPAPQADPDSGHGFGPQHGFDYRPPSYQPPPQDPVGNKSFHFGTGGGQAGGFHFSNADDIFAEFMKSGGGEGFGIAPGKNDEPNPVVTVVEKQLLVSLEEMFNGTTKKLNMKRKTYDRQTGQQATQDRVLEIPIKKGLKAGSKVKFSNMGDESEGSSQDVHFIITEKPHDLYKRVSDDLHHIVEISMLESLVGWERTVMTIDGKQLKVASSGPTGPKWTERYTSLGMPKSKKPNERGDFIIELSIRYPTSLSLGEKQALRRILGV</sequence>
<dbReference type="Pfam" id="PF01556">
    <property type="entry name" value="DnaJ_C"/>
    <property type="match status" value="1"/>
</dbReference>
<evidence type="ECO:0000313" key="5">
    <source>
        <dbReference type="EMBL" id="KAH7087409.1"/>
    </source>
</evidence>
<organism evidence="5 6">
    <name type="scientific">Paraphoma chrysanthemicola</name>
    <dbReference type="NCBI Taxonomy" id="798071"/>
    <lineage>
        <taxon>Eukaryota</taxon>
        <taxon>Fungi</taxon>
        <taxon>Dikarya</taxon>
        <taxon>Ascomycota</taxon>
        <taxon>Pezizomycotina</taxon>
        <taxon>Dothideomycetes</taxon>
        <taxon>Pleosporomycetidae</taxon>
        <taxon>Pleosporales</taxon>
        <taxon>Pleosporineae</taxon>
        <taxon>Phaeosphaeriaceae</taxon>
        <taxon>Paraphoma</taxon>
    </lineage>
</organism>
<evidence type="ECO:0000313" key="6">
    <source>
        <dbReference type="Proteomes" id="UP000813461"/>
    </source>
</evidence>
<dbReference type="Gene3D" id="3.40.50.1580">
    <property type="entry name" value="Nucleoside phosphorylase domain"/>
    <property type="match status" value="1"/>
</dbReference>
<feature type="compositionally biased region" description="Basic and acidic residues" evidence="2">
    <location>
        <begin position="568"/>
        <end position="577"/>
    </location>
</feature>
<dbReference type="InterPro" id="IPR053137">
    <property type="entry name" value="NLR-like"/>
</dbReference>
<protein>
    <recommendedName>
        <fullName evidence="7">Nucleoside phosphorylase domain-containing protein</fullName>
    </recommendedName>
</protein>
<dbReference type="GO" id="GO:0009116">
    <property type="term" value="P:nucleoside metabolic process"/>
    <property type="evidence" value="ECO:0007669"/>
    <property type="project" value="InterPro"/>
</dbReference>
<evidence type="ECO:0008006" key="7">
    <source>
        <dbReference type="Google" id="ProtNLM"/>
    </source>
</evidence>
<dbReference type="EMBL" id="JAGMVJ010000009">
    <property type="protein sequence ID" value="KAH7087409.1"/>
    <property type="molecule type" value="Genomic_DNA"/>
</dbReference>
<dbReference type="OrthoDB" id="1577640at2759"/>
<dbReference type="InterPro" id="IPR035994">
    <property type="entry name" value="Nucleoside_phosphorylase_sf"/>
</dbReference>
<dbReference type="GO" id="GO:0003824">
    <property type="term" value="F:catalytic activity"/>
    <property type="evidence" value="ECO:0007669"/>
    <property type="project" value="InterPro"/>
</dbReference>
<dbReference type="FunFam" id="2.60.260.20:FF:000002">
    <property type="entry name" value="Dnaj homolog subfamily b member"/>
    <property type="match status" value="1"/>
</dbReference>
<feature type="compositionally biased region" description="Basic residues" evidence="2">
    <location>
        <begin position="513"/>
        <end position="522"/>
    </location>
</feature>
<evidence type="ECO:0000256" key="1">
    <source>
        <dbReference type="ARBA" id="ARBA00023186"/>
    </source>
</evidence>
<dbReference type="Gene3D" id="2.60.260.20">
    <property type="entry name" value="Urease metallochaperone UreE, N-terminal domain"/>
    <property type="match status" value="2"/>
</dbReference>
<keyword evidence="6" id="KW-1185">Reference proteome</keyword>
<gene>
    <name evidence="5" type="ORF">FB567DRAFT_495207</name>
</gene>
<dbReference type="PANTHER" id="PTHR46082">
    <property type="entry name" value="ATP/GTP-BINDING PROTEIN-RELATED"/>
    <property type="match status" value="1"/>
</dbReference>
<dbReference type="InterPro" id="IPR002939">
    <property type="entry name" value="DnaJ_C"/>
</dbReference>
<reference evidence="5" key="1">
    <citation type="journal article" date="2021" name="Nat. Commun.">
        <title>Genetic determinants of endophytism in the Arabidopsis root mycobiome.</title>
        <authorList>
            <person name="Mesny F."/>
            <person name="Miyauchi S."/>
            <person name="Thiergart T."/>
            <person name="Pickel B."/>
            <person name="Atanasova L."/>
            <person name="Karlsson M."/>
            <person name="Huettel B."/>
            <person name="Barry K.W."/>
            <person name="Haridas S."/>
            <person name="Chen C."/>
            <person name="Bauer D."/>
            <person name="Andreopoulos W."/>
            <person name="Pangilinan J."/>
            <person name="LaButti K."/>
            <person name="Riley R."/>
            <person name="Lipzen A."/>
            <person name="Clum A."/>
            <person name="Drula E."/>
            <person name="Henrissat B."/>
            <person name="Kohler A."/>
            <person name="Grigoriev I.V."/>
            <person name="Martin F.M."/>
            <person name="Hacquard S."/>
        </authorList>
    </citation>
    <scope>NUCLEOTIDE SEQUENCE</scope>
    <source>
        <strain evidence="5">MPI-SDFR-AT-0120</strain>
    </source>
</reference>
<dbReference type="PANTHER" id="PTHR46082:SF11">
    <property type="entry name" value="AAA+ ATPASE DOMAIN-CONTAINING PROTEIN-RELATED"/>
    <property type="match status" value="1"/>
</dbReference>
<dbReference type="FunFam" id="2.60.260.20:FF:000013">
    <property type="entry name" value="DnaJ subfamily B member 11"/>
    <property type="match status" value="1"/>
</dbReference>
<feature type="compositionally biased region" description="Polar residues" evidence="2">
    <location>
        <begin position="385"/>
        <end position="395"/>
    </location>
</feature>
<dbReference type="GO" id="GO:0051082">
    <property type="term" value="F:unfolded protein binding"/>
    <property type="evidence" value="ECO:0007669"/>
    <property type="project" value="InterPro"/>
</dbReference>
<dbReference type="Pfam" id="PF01048">
    <property type="entry name" value="PNP_UDP_1"/>
    <property type="match status" value="1"/>
</dbReference>
<dbReference type="InterPro" id="IPR000845">
    <property type="entry name" value="Nucleoside_phosphorylase_d"/>
</dbReference>
<feature type="domain" description="Chaperone DnaJ C-terminal" evidence="4">
    <location>
        <begin position="779"/>
        <end position="936"/>
    </location>
</feature>
<dbReference type="SUPFAM" id="SSF53167">
    <property type="entry name" value="Purine and uridine phosphorylases"/>
    <property type="match status" value="1"/>
</dbReference>
<evidence type="ECO:0000259" key="4">
    <source>
        <dbReference type="Pfam" id="PF01556"/>
    </source>
</evidence>
<feature type="region of interest" description="Disordered" evidence="2">
    <location>
        <begin position="384"/>
        <end position="431"/>
    </location>
</feature>
<dbReference type="SUPFAM" id="SSF49493">
    <property type="entry name" value="HSP40/DnaJ peptide-binding domain"/>
    <property type="match status" value="2"/>
</dbReference>
<feature type="compositionally biased region" description="Basic and acidic residues" evidence="2">
    <location>
        <begin position="542"/>
        <end position="556"/>
    </location>
</feature>
<feature type="domain" description="Nucleoside phosphorylase" evidence="3">
    <location>
        <begin position="14"/>
        <end position="305"/>
    </location>
</feature>
<name>A0A8K0R5B1_9PLEO</name>
<dbReference type="InterPro" id="IPR008971">
    <property type="entry name" value="HSP40/DnaJ_pept-bd"/>
</dbReference>
<evidence type="ECO:0000259" key="3">
    <source>
        <dbReference type="Pfam" id="PF01048"/>
    </source>
</evidence>
<feature type="region of interest" description="Disordered" evidence="2">
    <location>
        <begin position="460"/>
        <end position="624"/>
    </location>
</feature>
<dbReference type="AlphaFoldDB" id="A0A8K0R5B1"/>
<feature type="region of interest" description="Disordered" evidence="2">
    <location>
        <begin position="687"/>
        <end position="731"/>
    </location>
</feature>
<feature type="compositionally biased region" description="Basic and acidic residues" evidence="2">
    <location>
        <begin position="460"/>
        <end position="471"/>
    </location>
</feature>